<keyword evidence="3" id="KW-1185">Reference proteome</keyword>
<sequence>MTVRYILFSLTAFSLYAIWYLSYTNGTLKLNERAITFGKLQHGEKLSTLYTGIEPVDQLLSVFTTFFYPAVDGHSPGLLLHAVLFSGTFGASWILTVLESWRSGNIGTVVAYPIILGLLGQLLTFAFATPLISALQLGHSITAERPDADNIRVPRAVLTALPVAMTIGYLVPSLLMILPAPTLVSVESKQMFIALWQPWPIYVSILTPVLSFALSPYLDHNHRASLNSLRWVYGSAFLLGAGPHIVAEVVSLAAWVVPILFPEGLRDVFHPANMLGLPLPWSSMEVQTMAEGTRIFLVWDYLIGSAGFLIWAIKLHHVAQARIMNTARLTHLCLKAFLLTAIVGPAAAAVRLVWERDELIFAEEAKKNA</sequence>
<evidence type="ECO:0000313" key="3">
    <source>
        <dbReference type="Proteomes" id="UP001150904"/>
    </source>
</evidence>
<dbReference type="GeneID" id="83183062"/>
<keyword evidence="1" id="KW-0812">Transmembrane</keyword>
<keyword evidence="1" id="KW-1133">Transmembrane helix</keyword>
<dbReference type="AlphaFoldDB" id="A0A9W9JFV9"/>
<feature type="transmembrane region" description="Helical" evidence="1">
    <location>
        <begin position="295"/>
        <end position="313"/>
    </location>
</feature>
<feature type="transmembrane region" description="Helical" evidence="1">
    <location>
        <begin position="78"/>
        <end position="98"/>
    </location>
</feature>
<name>A0A9W9JFV9_9EURO</name>
<accession>A0A9W9JFV9</accession>
<reference evidence="2" key="1">
    <citation type="submission" date="2022-12" db="EMBL/GenBank/DDBJ databases">
        <authorList>
            <person name="Petersen C."/>
        </authorList>
    </citation>
    <scope>NUCLEOTIDE SEQUENCE</scope>
    <source>
        <strain evidence="2">IBT 15544</strain>
    </source>
</reference>
<feature type="transmembrane region" description="Helical" evidence="1">
    <location>
        <begin position="199"/>
        <end position="219"/>
    </location>
</feature>
<feature type="transmembrane region" description="Helical" evidence="1">
    <location>
        <begin position="6"/>
        <end position="23"/>
    </location>
</feature>
<feature type="transmembrane region" description="Helical" evidence="1">
    <location>
        <begin position="156"/>
        <end position="179"/>
    </location>
</feature>
<dbReference type="RefSeq" id="XP_058305749.1">
    <property type="nucleotide sequence ID" value="XM_058455761.1"/>
</dbReference>
<keyword evidence="1" id="KW-0472">Membrane</keyword>
<evidence type="ECO:0000313" key="2">
    <source>
        <dbReference type="EMBL" id="KAJ5195261.1"/>
    </source>
</evidence>
<gene>
    <name evidence="2" type="ORF">N7498_008699</name>
</gene>
<protein>
    <submittedName>
        <fullName evidence="2">Uncharacterized protein</fullName>
    </submittedName>
</protein>
<organism evidence="2 3">
    <name type="scientific">Penicillium cinerascens</name>
    <dbReference type="NCBI Taxonomy" id="70096"/>
    <lineage>
        <taxon>Eukaryota</taxon>
        <taxon>Fungi</taxon>
        <taxon>Dikarya</taxon>
        <taxon>Ascomycota</taxon>
        <taxon>Pezizomycotina</taxon>
        <taxon>Eurotiomycetes</taxon>
        <taxon>Eurotiomycetidae</taxon>
        <taxon>Eurotiales</taxon>
        <taxon>Aspergillaceae</taxon>
        <taxon>Penicillium</taxon>
    </lineage>
</organism>
<feature type="transmembrane region" description="Helical" evidence="1">
    <location>
        <begin position="231"/>
        <end position="261"/>
    </location>
</feature>
<comment type="caution">
    <text evidence="2">The sequence shown here is derived from an EMBL/GenBank/DDBJ whole genome shotgun (WGS) entry which is preliminary data.</text>
</comment>
<dbReference type="EMBL" id="JAPQKR010000015">
    <property type="protein sequence ID" value="KAJ5195261.1"/>
    <property type="molecule type" value="Genomic_DNA"/>
</dbReference>
<feature type="transmembrane region" description="Helical" evidence="1">
    <location>
        <begin position="334"/>
        <end position="354"/>
    </location>
</feature>
<evidence type="ECO:0000256" key="1">
    <source>
        <dbReference type="SAM" id="Phobius"/>
    </source>
</evidence>
<feature type="transmembrane region" description="Helical" evidence="1">
    <location>
        <begin position="110"/>
        <end position="135"/>
    </location>
</feature>
<reference evidence="2" key="2">
    <citation type="journal article" date="2023" name="IMA Fungus">
        <title>Comparative genomic study of the Penicillium genus elucidates a diverse pangenome and 15 lateral gene transfer events.</title>
        <authorList>
            <person name="Petersen C."/>
            <person name="Sorensen T."/>
            <person name="Nielsen M.R."/>
            <person name="Sondergaard T.E."/>
            <person name="Sorensen J.L."/>
            <person name="Fitzpatrick D.A."/>
            <person name="Frisvad J.C."/>
            <person name="Nielsen K.L."/>
        </authorList>
    </citation>
    <scope>NUCLEOTIDE SEQUENCE</scope>
    <source>
        <strain evidence="2">IBT 15544</strain>
    </source>
</reference>
<dbReference type="Proteomes" id="UP001150904">
    <property type="component" value="Unassembled WGS sequence"/>
</dbReference>
<proteinExistence type="predicted"/>
<dbReference type="OrthoDB" id="72269at2759"/>